<organism evidence="2 3">
    <name type="scientific">Sinomonas terrae</name>
    <dbReference type="NCBI Taxonomy" id="2908838"/>
    <lineage>
        <taxon>Bacteria</taxon>
        <taxon>Bacillati</taxon>
        <taxon>Actinomycetota</taxon>
        <taxon>Actinomycetes</taxon>
        <taxon>Micrococcales</taxon>
        <taxon>Micrococcaceae</taxon>
        <taxon>Sinomonas</taxon>
    </lineage>
</organism>
<name>A0ABS9TZ98_9MICC</name>
<feature type="region of interest" description="Disordered" evidence="1">
    <location>
        <begin position="101"/>
        <end position="141"/>
    </location>
</feature>
<dbReference type="EMBL" id="JAKZBV010000001">
    <property type="protein sequence ID" value="MCH6469390.1"/>
    <property type="molecule type" value="Genomic_DNA"/>
</dbReference>
<dbReference type="RefSeq" id="WP_241052395.1">
    <property type="nucleotide sequence ID" value="NZ_JAKZBV010000001.1"/>
</dbReference>
<accession>A0ABS9TZ98</accession>
<evidence type="ECO:0000256" key="1">
    <source>
        <dbReference type="SAM" id="MobiDB-lite"/>
    </source>
</evidence>
<gene>
    <name evidence="2" type="ORF">L0M17_05190</name>
</gene>
<sequence length="398" mass="43147">MTGTGLLFPRDIDEWRRWQGRQHRLRRIRASLLPRRESVLWLAVRGSTPEALIGLDAETPTQVASLVRPLELLPRLDVAVLMPTRRPGLLPGHGWRWLEVPAGGGAPGASDDAGTAPRASDDSRTVPRASEHPSSAAPPVPEVLGSVRAVATIGHFLPVGAVANRWAGDLGAARVVVQHGLLTPHAPPLPPESHFLAFSDQDGAFVAAGRDDVVCSSIGSQLLWAAGNEKPAPCGDQRPMYLGQLHGAELPRGIKGRVTADFCRATGAMYRPHPAETDVASRLQHALWERRGIVVDRSGLPLRELGRPVVSAFSTGVLEAAARGVPAWVVFPEAPRWLLEFWDRYSMRRWGGAPTSPPARPEREPAAAVADHIVRLLRRRIPHTSDKPSAPQHSRGRS</sequence>
<evidence type="ECO:0000313" key="3">
    <source>
        <dbReference type="Proteomes" id="UP001202922"/>
    </source>
</evidence>
<evidence type="ECO:0000313" key="2">
    <source>
        <dbReference type="EMBL" id="MCH6469390.1"/>
    </source>
</evidence>
<proteinExistence type="predicted"/>
<protein>
    <submittedName>
        <fullName evidence="2">RNA-binding protein</fullName>
    </submittedName>
</protein>
<feature type="compositionally biased region" description="Basic and acidic residues" evidence="1">
    <location>
        <begin position="119"/>
        <end position="131"/>
    </location>
</feature>
<dbReference type="Proteomes" id="UP001202922">
    <property type="component" value="Unassembled WGS sequence"/>
</dbReference>
<feature type="region of interest" description="Disordered" evidence="1">
    <location>
        <begin position="378"/>
        <end position="398"/>
    </location>
</feature>
<keyword evidence="3" id="KW-1185">Reference proteome</keyword>
<comment type="caution">
    <text evidence="2">The sequence shown here is derived from an EMBL/GenBank/DDBJ whole genome shotgun (WGS) entry which is preliminary data.</text>
</comment>
<feature type="compositionally biased region" description="Low complexity" evidence="1">
    <location>
        <begin position="108"/>
        <end position="117"/>
    </location>
</feature>
<reference evidence="2 3" key="1">
    <citation type="submission" date="2022-03" db="EMBL/GenBank/DDBJ databases">
        <title>Sinomonas sp. isolated from a soil.</title>
        <authorList>
            <person name="Han J."/>
            <person name="Kim D.-U."/>
        </authorList>
    </citation>
    <scope>NUCLEOTIDE SEQUENCE [LARGE SCALE GENOMIC DNA]</scope>
    <source>
        <strain evidence="2 3">5-5</strain>
    </source>
</reference>